<feature type="region of interest" description="Disordered" evidence="1">
    <location>
        <begin position="242"/>
        <end position="263"/>
    </location>
</feature>
<protein>
    <submittedName>
        <fullName evidence="2">Uncharacterized protein</fullName>
    </submittedName>
</protein>
<dbReference type="AlphaFoldDB" id="A0A1Y1HPX5"/>
<evidence type="ECO:0000313" key="2">
    <source>
        <dbReference type="EMBL" id="GAQ80684.1"/>
    </source>
</evidence>
<feature type="compositionally biased region" description="Acidic residues" evidence="1">
    <location>
        <begin position="242"/>
        <end position="254"/>
    </location>
</feature>
<organism evidence="2 3">
    <name type="scientific">Klebsormidium nitens</name>
    <name type="common">Green alga</name>
    <name type="synonym">Ulothrix nitens</name>
    <dbReference type="NCBI Taxonomy" id="105231"/>
    <lineage>
        <taxon>Eukaryota</taxon>
        <taxon>Viridiplantae</taxon>
        <taxon>Streptophyta</taxon>
        <taxon>Klebsormidiophyceae</taxon>
        <taxon>Klebsormidiales</taxon>
        <taxon>Klebsormidiaceae</taxon>
        <taxon>Klebsormidium</taxon>
    </lineage>
</organism>
<accession>A0A1Y1HPX5</accession>
<sequence>MDADETFEKQDDELICFILDKLFPLESDLLECHASQGVQGLASFARASGRCARFVRERAWEAACRRIAPEVCAQIVQLGGEKSSPRDAGWMSFAKLLTWCPGGQESPEGMEGHPGDSGEQLSSAGMQAWLQELGSTGEKDDSRSKVSTMGAGRLINRIIYRGFIASDELWKSARGVYAPGACHFCAGPRRGLPVDEPVDTAVDFRVCSSGHVVGVVERAREGRHRAPFGRWGYSFSESEAEENGSEWSSDEDYSDLPLVATGE</sequence>
<dbReference type="Proteomes" id="UP000054558">
    <property type="component" value="Unassembled WGS sequence"/>
</dbReference>
<evidence type="ECO:0000313" key="3">
    <source>
        <dbReference type="Proteomes" id="UP000054558"/>
    </source>
</evidence>
<gene>
    <name evidence="2" type="ORF">KFL_000600010</name>
</gene>
<keyword evidence="3" id="KW-1185">Reference proteome</keyword>
<dbReference type="EMBL" id="DF237009">
    <property type="protein sequence ID" value="GAQ80684.1"/>
    <property type="molecule type" value="Genomic_DNA"/>
</dbReference>
<proteinExistence type="predicted"/>
<name>A0A1Y1HPX5_KLENI</name>
<evidence type="ECO:0000256" key="1">
    <source>
        <dbReference type="SAM" id="MobiDB-lite"/>
    </source>
</evidence>
<reference evidence="2 3" key="1">
    <citation type="journal article" date="2014" name="Nat. Commun.">
        <title>Klebsormidium flaccidum genome reveals primary factors for plant terrestrial adaptation.</title>
        <authorList>
            <person name="Hori K."/>
            <person name="Maruyama F."/>
            <person name="Fujisawa T."/>
            <person name="Togashi T."/>
            <person name="Yamamoto N."/>
            <person name="Seo M."/>
            <person name="Sato S."/>
            <person name="Yamada T."/>
            <person name="Mori H."/>
            <person name="Tajima N."/>
            <person name="Moriyama T."/>
            <person name="Ikeuchi M."/>
            <person name="Watanabe M."/>
            <person name="Wada H."/>
            <person name="Kobayashi K."/>
            <person name="Saito M."/>
            <person name="Masuda T."/>
            <person name="Sasaki-Sekimoto Y."/>
            <person name="Mashiguchi K."/>
            <person name="Awai K."/>
            <person name="Shimojima M."/>
            <person name="Masuda S."/>
            <person name="Iwai M."/>
            <person name="Nobusawa T."/>
            <person name="Narise T."/>
            <person name="Kondo S."/>
            <person name="Saito H."/>
            <person name="Sato R."/>
            <person name="Murakawa M."/>
            <person name="Ihara Y."/>
            <person name="Oshima-Yamada Y."/>
            <person name="Ohtaka K."/>
            <person name="Satoh M."/>
            <person name="Sonobe K."/>
            <person name="Ishii M."/>
            <person name="Ohtani R."/>
            <person name="Kanamori-Sato M."/>
            <person name="Honoki R."/>
            <person name="Miyazaki D."/>
            <person name="Mochizuki H."/>
            <person name="Umetsu J."/>
            <person name="Higashi K."/>
            <person name="Shibata D."/>
            <person name="Kamiya Y."/>
            <person name="Sato N."/>
            <person name="Nakamura Y."/>
            <person name="Tabata S."/>
            <person name="Ida S."/>
            <person name="Kurokawa K."/>
            <person name="Ohta H."/>
        </authorList>
    </citation>
    <scope>NUCLEOTIDE SEQUENCE [LARGE SCALE GENOMIC DNA]</scope>
    <source>
        <strain evidence="2 3">NIES-2285</strain>
    </source>
</reference>